<comment type="caution">
    <text evidence="1">The sequence shown here is derived from an EMBL/GenBank/DDBJ whole genome shotgun (WGS) entry which is preliminary data.</text>
</comment>
<protein>
    <submittedName>
        <fullName evidence="1">Uncharacterized protein</fullName>
    </submittedName>
</protein>
<evidence type="ECO:0000313" key="2">
    <source>
        <dbReference type="Proteomes" id="UP000886998"/>
    </source>
</evidence>
<accession>A0A8X6WRV4</accession>
<name>A0A8X6WRV4_9ARAC</name>
<dbReference type="EMBL" id="BMAV01000958">
    <property type="protein sequence ID" value="GFY38621.1"/>
    <property type="molecule type" value="Genomic_DNA"/>
</dbReference>
<dbReference type="AlphaFoldDB" id="A0A8X6WRV4"/>
<keyword evidence="2" id="KW-1185">Reference proteome</keyword>
<evidence type="ECO:0000313" key="1">
    <source>
        <dbReference type="EMBL" id="GFY38621.1"/>
    </source>
</evidence>
<gene>
    <name evidence="1" type="primary">AVEN_65154_1</name>
    <name evidence="1" type="ORF">TNIN_288731</name>
</gene>
<sequence>MVIINMELNVKVFVFVCLAITWYYSPVYTQNVPPENRVVVSPLAVGGMLQGLLSMQVRPEGGFYEEKYKEIFKDSEPEPVQYDSLMHLSEKELTELTENVEPKELLSNDGKLLKEAYLGNSPNPCFDTDRLTQNRLLGLVCSLKLIRELNLR</sequence>
<dbReference type="OrthoDB" id="6420030at2759"/>
<dbReference type="Proteomes" id="UP000886998">
    <property type="component" value="Unassembled WGS sequence"/>
</dbReference>
<proteinExistence type="predicted"/>
<organism evidence="1 2">
    <name type="scientific">Trichonephila inaurata madagascariensis</name>
    <dbReference type="NCBI Taxonomy" id="2747483"/>
    <lineage>
        <taxon>Eukaryota</taxon>
        <taxon>Metazoa</taxon>
        <taxon>Ecdysozoa</taxon>
        <taxon>Arthropoda</taxon>
        <taxon>Chelicerata</taxon>
        <taxon>Arachnida</taxon>
        <taxon>Araneae</taxon>
        <taxon>Araneomorphae</taxon>
        <taxon>Entelegynae</taxon>
        <taxon>Araneoidea</taxon>
        <taxon>Nephilidae</taxon>
        <taxon>Trichonephila</taxon>
        <taxon>Trichonephila inaurata</taxon>
    </lineage>
</organism>
<reference evidence="1" key="1">
    <citation type="submission" date="2020-08" db="EMBL/GenBank/DDBJ databases">
        <title>Multicomponent nature underlies the extraordinary mechanical properties of spider dragline silk.</title>
        <authorList>
            <person name="Kono N."/>
            <person name="Nakamura H."/>
            <person name="Mori M."/>
            <person name="Yoshida Y."/>
            <person name="Ohtoshi R."/>
            <person name="Malay A.D."/>
            <person name="Moran D.A.P."/>
            <person name="Tomita M."/>
            <person name="Numata K."/>
            <person name="Arakawa K."/>
        </authorList>
    </citation>
    <scope>NUCLEOTIDE SEQUENCE</scope>
</reference>